<dbReference type="Pfam" id="PF04646">
    <property type="entry name" value="DUF604"/>
    <property type="match status" value="1"/>
</dbReference>
<reference evidence="3" key="1">
    <citation type="submission" date="2009-02" db="EMBL/GenBank/DDBJ databases">
        <title>Full length sequence-verified cDNA sequences from Sitka spruce (Picea sitchensis).</title>
        <authorList>
            <person name="Reid K.E."/>
            <person name="Liao N."/>
            <person name="Ralph S."/>
            <person name="Kolosova N."/>
            <person name="Oddy C."/>
            <person name="Moore R."/>
            <person name="Mayo M."/>
            <person name="Wagner S."/>
            <person name="King J."/>
            <person name="Yanchuk A."/>
            <person name="Holt R."/>
            <person name="Jones S."/>
            <person name="Marra M."/>
            <person name="Ritland C.E."/>
            <person name="Ritland K."/>
            <person name="Bohlmann J."/>
        </authorList>
    </citation>
    <scope>NUCLEOTIDE SEQUENCE</scope>
    <source>
        <tissue evidence="3">Bark</tissue>
    </source>
</reference>
<evidence type="ECO:0000256" key="2">
    <source>
        <dbReference type="SAM" id="Phobius"/>
    </source>
</evidence>
<feature type="transmembrane region" description="Helical" evidence="2">
    <location>
        <begin position="34"/>
        <end position="52"/>
    </location>
</feature>
<keyword evidence="2" id="KW-0812">Transmembrane</keyword>
<organism evidence="3">
    <name type="scientific">Picea sitchensis</name>
    <name type="common">Sitka spruce</name>
    <name type="synonym">Pinus sitchensis</name>
    <dbReference type="NCBI Taxonomy" id="3332"/>
    <lineage>
        <taxon>Eukaryota</taxon>
        <taxon>Viridiplantae</taxon>
        <taxon>Streptophyta</taxon>
        <taxon>Embryophyta</taxon>
        <taxon>Tracheophyta</taxon>
        <taxon>Spermatophyta</taxon>
        <taxon>Pinopsida</taxon>
        <taxon>Pinidae</taxon>
        <taxon>Conifers I</taxon>
        <taxon>Pinales</taxon>
        <taxon>Pinaceae</taxon>
        <taxon>Picea</taxon>
    </lineage>
</organism>
<feature type="region of interest" description="Disordered" evidence="1">
    <location>
        <begin position="1"/>
        <end position="22"/>
    </location>
</feature>
<evidence type="ECO:0000313" key="3">
    <source>
        <dbReference type="EMBL" id="ACN40918.1"/>
    </source>
</evidence>
<dbReference type="AlphaFoldDB" id="C0PSX8"/>
<dbReference type="Gene3D" id="3.90.550.50">
    <property type="match status" value="1"/>
</dbReference>
<keyword evidence="2" id="KW-1133">Transmembrane helix</keyword>
<accession>C0PSX8</accession>
<evidence type="ECO:0000256" key="1">
    <source>
        <dbReference type="SAM" id="MobiDB-lite"/>
    </source>
</evidence>
<sequence length="513" mass="58251">MLQKQQVRGSTNGSCLSPRHSPSSLKVCWRRFKFGLGFFCTCWIFYILYLMLTTHPCLHSTRCFAALVMGTDTSVFSPSSLSSSPVPTQMPKTDKIISSDTTPSNTTLYNIVFGIASSARKWNQRKRYVDLWWKPGVMRGFVWLDQEIGEPQSASLPQLKVSEDTSRFRYTFKKGLRSAIRISRIVSETFRLNLSDVHWFVMGDDDTVFFPENLLQVLSKYDHNQYYYIGTNSESVEQNVLHSYGMAYGGGGFAISYPLAKALEKMQDSCLDRYSYLYGSDARIHACLADLGVPLTKEPGFHQVDFRGNLLGWLSAHPLAPLVSLHHLDAMAPIFPKMNQTQAFEHLFEAVKVDSSRILQQTICYDKVRQGSLSVSWGYSVHVFDSIQFPRELESPQQTFMHWRKTMTDQFMFNTRNVSRNPCLRPAVLFLESVSTGSKGITTTYTRQTGASCQLGKSALQALQQIRVLSPKSQLNWKQSPRRHCCDVLPSSLNNSLEILMRSCLDGEVIYPQ</sequence>
<keyword evidence="2" id="KW-0472">Membrane</keyword>
<protein>
    <submittedName>
        <fullName evidence="3">Uncharacterized protein</fullName>
    </submittedName>
</protein>
<name>C0PSX8_PICSI</name>
<dbReference type="InterPro" id="IPR006740">
    <property type="entry name" value="DUF604"/>
</dbReference>
<proteinExistence type="evidence at transcript level"/>
<dbReference type="CAZy" id="GT31">
    <property type="family name" value="Glycosyltransferase Family 31"/>
</dbReference>
<dbReference type="PANTHER" id="PTHR10811">
    <property type="entry name" value="FRINGE-RELATED"/>
    <property type="match status" value="1"/>
</dbReference>
<dbReference type="FunFam" id="3.90.550.50:FF:000006">
    <property type="entry name" value="Fringe-related protein-like"/>
    <property type="match status" value="1"/>
</dbReference>
<dbReference type="EMBL" id="BT071459">
    <property type="protein sequence ID" value="ACN40918.1"/>
    <property type="molecule type" value="mRNA"/>
</dbReference>